<proteinExistence type="predicted"/>
<evidence type="ECO:0000313" key="3">
    <source>
        <dbReference type="Proteomes" id="UP000292424"/>
    </source>
</evidence>
<dbReference type="Proteomes" id="UP000292424">
    <property type="component" value="Chromosome"/>
</dbReference>
<dbReference type="Pfam" id="PF13568">
    <property type="entry name" value="OMP_b-brl_2"/>
    <property type="match status" value="1"/>
</dbReference>
<feature type="domain" description="Outer membrane protein beta-barrel" evidence="1">
    <location>
        <begin position="23"/>
        <end position="180"/>
    </location>
</feature>
<evidence type="ECO:0000259" key="1">
    <source>
        <dbReference type="Pfam" id="PF13568"/>
    </source>
</evidence>
<organism evidence="2 3">
    <name type="scientific">Rhizosphaericola mali</name>
    <dbReference type="NCBI Taxonomy" id="2545455"/>
    <lineage>
        <taxon>Bacteria</taxon>
        <taxon>Pseudomonadati</taxon>
        <taxon>Bacteroidota</taxon>
        <taxon>Chitinophagia</taxon>
        <taxon>Chitinophagales</taxon>
        <taxon>Chitinophagaceae</taxon>
        <taxon>Rhizosphaericola</taxon>
    </lineage>
</organism>
<dbReference type="RefSeq" id="WP_131329651.1">
    <property type="nucleotide sequence ID" value="NZ_CP044016.1"/>
</dbReference>
<dbReference type="EMBL" id="CP044016">
    <property type="protein sequence ID" value="QES88683.1"/>
    <property type="molecule type" value="Genomic_DNA"/>
</dbReference>
<gene>
    <name evidence="2" type="ORF">E0W69_008465</name>
</gene>
<protein>
    <submittedName>
        <fullName evidence="2">PorT family protein</fullName>
    </submittedName>
</protein>
<keyword evidence="3" id="KW-1185">Reference proteome</keyword>
<reference evidence="2 3" key="1">
    <citation type="submission" date="2019-09" db="EMBL/GenBank/DDBJ databases">
        <title>Complete genome sequence of Arachidicoccus sp. B3-10 isolated from apple orchard soil.</title>
        <authorList>
            <person name="Kim H.S."/>
            <person name="Han K.-I."/>
            <person name="Suh M.K."/>
            <person name="Lee K.C."/>
            <person name="Eom M.K."/>
            <person name="Kim J.-S."/>
            <person name="Kang S.W."/>
            <person name="Sin Y."/>
            <person name="Lee J.-S."/>
        </authorList>
    </citation>
    <scope>NUCLEOTIDE SEQUENCE [LARGE SCALE GENOMIC DNA]</scope>
    <source>
        <strain evidence="2 3">B3-10</strain>
    </source>
</reference>
<accession>A0A5P2G667</accession>
<dbReference type="OrthoDB" id="947434at2"/>
<evidence type="ECO:0000313" key="2">
    <source>
        <dbReference type="EMBL" id="QES88683.1"/>
    </source>
</evidence>
<dbReference type="AlphaFoldDB" id="A0A5P2G667"/>
<dbReference type="KEGG" id="arac:E0W69_008465"/>
<name>A0A5P2G667_9BACT</name>
<dbReference type="InterPro" id="IPR025665">
    <property type="entry name" value="Beta-barrel_OMP_2"/>
</dbReference>
<sequence length="220" mass="25687">MKNYLVLLMTLLIFSKIEAQRKIKYEINAGSAYLDLNNINLNRKFGYQAGIGVDIKLGHHFYLNGQLNYQRFRMDLNGLSRNELYYDFIEYKPKVNLSYLILPIAIKYNIPKTHITLLAGAQINYKISGNVEYPNGVKVDTAIIFYKTTYNWFGGIEYNIPIRNNRSIFINAKYYSSIGNGYNLNMSRHGYKSYGYLFTVGYRFYKYIINSTIEGRVNNQ</sequence>